<name>A0A5S9F0Z2_UABAM</name>
<organism evidence="2 3">
    <name type="scientific">Uabimicrobium amorphum</name>
    <dbReference type="NCBI Taxonomy" id="2596890"/>
    <lineage>
        <taxon>Bacteria</taxon>
        <taxon>Pseudomonadati</taxon>
        <taxon>Planctomycetota</taxon>
        <taxon>Candidatus Uabimicrobiia</taxon>
        <taxon>Candidatus Uabimicrobiales</taxon>
        <taxon>Candidatus Uabimicrobiaceae</taxon>
        <taxon>Candidatus Uabimicrobium</taxon>
    </lineage>
</organism>
<proteinExistence type="predicted"/>
<dbReference type="GO" id="GO:0005829">
    <property type="term" value="C:cytosol"/>
    <property type="evidence" value="ECO:0007669"/>
    <property type="project" value="TreeGrafter"/>
</dbReference>
<dbReference type="InterPro" id="IPR029062">
    <property type="entry name" value="Class_I_gatase-like"/>
</dbReference>
<dbReference type="Pfam" id="PF00117">
    <property type="entry name" value="GATase"/>
    <property type="match status" value="1"/>
</dbReference>
<gene>
    <name evidence="2" type="ORF">UABAM_00214</name>
</gene>
<dbReference type="Gene3D" id="3.40.50.880">
    <property type="match status" value="1"/>
</dbReference>
<dbReference type="SUPFAM" id="SSF52317">
    <property type="entry name" value="Class I glutamine amidotransferase-like"/>
    <property type="match status" value="1"/>
</dbReference>
<keyword evidence="3" id="KW-1185">Reference proteome</keyword>
<dbReference type="GO" id="GO:0016740">
    <property type="term" value="F:transferase activity"/>
    <property type="evidence" value="ECO:0007669"/>
    <property type="project" value="UniProtKB-KW"/>
</dbReference>
<keyword evidence="2" id="KW-0315">Glutamine amidotransferase</keyword>
<dbReference type="RefSeq" id="WP_151966136.1">
    <property type="nucleotide sequence ID" value="NZ_AP019860.1"/>
</dbReference>
<protein>
    <submittedName>
        <fullName evidence="2">Glutamine amidotransferase</fullName>
    </submittedName>
</protein>
<evidence type="ECO:0000313" key="2">
    <source>
        <dbReference type="EMBL" id="BBM81872.1"/>
    </source>
</evidence>
<feature type="domain" description="Glutamine amidotransferase" evidence="1">
    <location>
        <begin position="46"/>
        <end position="181"/>
    </location>
</feature>
<dbReference type="OrthoDB" id="9813383at2"/>
<dbReference type="AlphaFoldDB" id="A0A5S9F0Z2"/>
<evidence type="ECO:0000259" key="1">
    <source>
        <dbReference type="Pfam" id="PF00117"/>
    </source>
</evidence>
<dbReference type="CDD" id="cd01741">
    <property type="entry name" value="GATase1_1"/>
    <property type="match status" value="1"/>
</dbReference>
<dbReference type="Proteomes" id="UP000326354">
    <property type="component" value="Chromosome"/>
</dbReference>
<keyword evidence="2" id="KW-0808">Transferase</keyword>
<dbReference type="KEGG" id="uam:UABAM_00214"/>
<dbReference type="InterPro" id="IPR017926">
    <property type="entry name" value="GATASE"/>
</dbReference>
<dbReference type="PANTHER" id="PTHR42695:SF5">
    <property type="entry name" value="GLUTAMINE AMIDOTRANSFERASE YLR126C-RELATED"/>
    <property type="match status" value="1"/>
</dbReference>
<reference evidence="2 3" key="1">
    <citation type="submission" date="2019-08" db="EMBL/GenBank/DDBJ databases">
        <title>Complete genome sequence of Candidatus Uab amorphum.</title>
        <authorList>
            <person name="Shiratori T."/>
            <person name="Suzuki S."/>
            <person name="Kakizawa Y."/>
            <person name="Ishida K."/>
        </authorList>
    </citation>
    <scope>NUCLEOTIDE SEQUENCE [LARGE SCALE GENOMIC DNA]</scope>
    <source>
        <strain evidence="2 3">SRT547</strain>
    </source>
</reference>
<dbReference type="PROSITE" id="PS51273">
    <property type="entry name" value="GATASE_TYPE_1"/>
    <property type="match status" value="1"/>
</dbReference>
<accession>A0A5S9F0Z2</accession>
<dbReference type="EMBL" id="AP019860">
    <property type="protein sequence ID" value="BBM81872.1"/>
    <property type="molecule type" value="Genomic_DNA"/>
</dbReference>
<dbReference type="PANTHER" id="PTHR42695">
    <property type="entry name" value="GLUTAMINE AMIDOTRANSFERASE YLR126C-RELATED"/>
    <property type="match status" value="1"/>
</dbReference>
<evidence type="ECO:0000313" key="3">
    <source>
        <dbReference type="Proteomes" id="UP000326354"/>
    </source>
</evidence>
<sequence length="226" mass="25931">MDIAILKAEITHEPVKKQACDISQLYSNFFDGHHVTFFDVCAQQYPEKHYDLYVVTGSAASAYDDTPWVIALRKFIRHNSDKRILGVCFGHQIIAQSLGGKVEKVGWNLGCREVFIQKREAWMEPDSQKIYAIFNHQDQVVVLPENATLIAGGQQVPIQMYRIADNILCMQHHPEYIAKYQQALMKHIAHVIGDMPTIDDAMSSYQDAEHLFSMRKWVNAFFAEKI</sequence>
<dbReference type="InterPro" id="IPR044992">
    <property type="entry name" value="ChyE-like"/>
</dbReference>